<feature type="domain" description="Apple" evidence="3">
    <location>
        <begin position="228"/>
        <end position="314"/>
    </location>
</feature>
<dbReference type="PROSITE" id="PS50948">
    <property type="entry name" value="PAN"/>
    <property type="match status" value="1"/>
</dbReference>
<keyword evidence="2" id="KW-1015">Disulfide bond</keyword>
<dbReference type="EMBL" id="JAVYJV010000006">
    <property type="protein sequence ID" value="KAK4368487.1"/>
    <property type="molecule type" value="Genomic_DNA"/>
</dbReference>
<dbReference type="AlphaFoldDB" id="A0AAE1SF67"/>
<gene>
    <name evidence="4" type="ORF">RND71_012279</name>
</gene>
<evidence type="ECO:0000256" key="2">
    <source>
        <dbReference type="ARBA" id="ARBA00023157"/>
    </source>
</evidence>
<dbReference type="PANTHER" id="PTHR32444:SF235">
    <property type="entry name" value="OS01G0783900 PROTEIN"/>
    <property type="match status" value="1"/>
</dbReference>
<proteinExistence type="predicted"/>
<evidence type="ECO:0000256" key="1">
    <source>
        <dbReference type="ARBA" id="ARBA00022729"/>
    </source>
</evidence>
<sequence>MLEALSLHTLQVTPTKVKEDNIYTGKSSLKDKEPSLDSATVESTFVRKLSYLLANFLKWDSFLMVKQIRRHLAQGAIPWKGSLPSGPFRFSEMPAYVANLLSNFTENDIVNSSVETTTGTSFKRKYTPIDFSSYANYSFNASIFKGTRLLMNSSGEIQFYSWDKEIWYVPKDKCDVYRECGKFEICNSNVDHGESVCRCLPGFKSDPPENNYEGEYSGGCSRISVNSCQGYTFVDFTSMKSGRPDRSAKNITTSENCRRHCLGNCTCQAYTYSNNSRCYIWGSNLNNLQENYTSGFNLSIRVPHIGIFFLDLACVHK</sequence>
<dbReference type="Pfam" id="PF00954">
    <property type="entry name" value="S_locus_glycop"/>
    <property type="match status" value="1"/>
</dbReference>
<comment type="caution">
    <text evidence="4">The sequence shown here is derived from an EMBL/GenBank/DDBJ whole genome shotgun (WGS) entry which is preliminary data.</text>
</comment>
<dbReference type="SMART" id="SM00473">
    <property type="entry name" value="PAN_AP"/>
    <property type="match status" value="1"/>
</dbReference>
<reference evidence="4" key="1">
    <citation type="submission" date="2023-12" db="EMBL/GenBank/DDBJ databases">
        <title>Genome assembly of Anisodus tanguticus.</title>
        <authorList>
            <person name="Wang Y.-J."/>
        </authorList>
    </citation>
    <scope>NUCLEOTIDE SEQUENCE</scope>
    <source>
        <strain evidence="4">KB-2021</strain>
        <tissue evidence="4">Leaf</tissue>
    </source>
</reference>
<evidence type="ECO:0000259" key="3">
    <source>
        <dbReference type="PROSITE" id="PS50948"/>
    </source>
</evidence>
<accession>A0AAE1SF67</accession>
<keyword evidence="1" id="KW-0732">Signal</keyword>
<keyword evidence="5" id="KW-1185">Reference proteome</keyword>
<protein>
    <recommendedName>
        <fullName evidence="3">Apple domain-containing protein</fullName>
    </recommendedName>
</protein>
<dbReference type="GO" id="GO:0048544">
    <property type="term" value="P:recognition of pollen"/>
    <property type="evidence" value="ECO:0007669"/>
    <property type="project" value="InterPro"/>
</dbReference>
<dbReference type="InterPro" id="IPR000858">
    <property type="entry name" value="S_locus_glycoprot_dom"/>
</dbReference>
<dbReference type="InterPro" id="IPR003609">
    <property type="entry name" value="Pan_app"/>
</dbReference>
<evidence type="ECO:0000313" key="4">
    <source>
        <dbReference type="EMBL" id="KAK4368487.1"/>
    </source>
</evidence>
<dbReference type="PANTHER" id="PTHR32444">
    <property type="entry name" value="BULB-TYPE LECTIN DOMAIN-CONTAINING PROTEIN"/>
    <property type="match status" value="1"/>
</dbReference>
<evidence type="ECO:0000313" key="5">
    <source>
        <dbReference type="Proteomes" id="UP001291623"/>
    </source>
</evidence>
<dbReference type="Pfam" id="PF08276">
    <property type="entry name" value="PAN_2"/>
    <property type="match status" value="1"/>
</dbReference>
<dbReference type="Proteomes" id="UP001291623">
    <property type="component" value="Unassembled WGS sequence"/>
</dbReference>
<organism evidence="4 5">
    <name type="scientific">Anisodus tanguticus</name>
    <dbReference type="NCBI Taxonomy" id="243964"/>
    <lineage>
        <taxon>Eukaryota</taxon>
        <taxon>Viridiplantae</taxon>
        <taxon>Streptophyta</taxon>
        <taxon>Embryophyta</taxon>
        <taxon>Tracheophyta</taxon>
        <taxon>Spermatophyta</taxon>
        <taxon>Magnoliopsida</taxon>
        <taxon>eudicotyledons</taxon>
        <taxon>Gunneridae</taxon>
        <taxon>Pentapetalae</taxon>
        <taxon>asterids</taxon>
        <taxon>lamiids</taxon>
        <taxon>Solanales</taxon>
        <taxon>Solanaceae</taxon>
        <taxon>Solanoideae</taxon>
        <taxon>Hyoscyameae</taxon>
        <taxon>Anisodus</taxon>
    </lineage>
</organism>
<name>A0AAE1SF67_9SOLA</name>
<dbReference type="CDD" id="cd01098">
    <property type="entry name" value="PAN_AP_plant"/>
    <property type="match status" value="1"/>
</dbReference>